<evidence type="ECO:0000313" key="7">
    <source>
        <dbReference type="EMBL" id="MBT1689499.1"/>
    </source>
</evidence>
<keyword evidence="3 4" id="KW-0408">Iron</keyword>
<evidence type="ECO:0000256" key="2">
    <source>
        <dbReference type="ARBA" id="ARBA00022723"/>
    </source>
</evidence>
<dbReference type="InterPro" id="IPR009056">
    <property type="entry name" value="Cyt_c-like_dom"/>
</dbReference>
<feature type="domain" description="Cytochrome c" evidence="6">
    <location>
        <begin position="199"/>
        <end position="292"/>
    </location>
</feature>
<keyword evidence="8" id="KW-1185">Reference proteome</keyword>
<dbReference type="SUPFAM" id="SSF46626">
    <property type="entry name" value="Cytochrome c"/>
    <property type="match status" value="2"/>
</dbReference>
<dbReference type="Gene3D" id="1.10.760.10">
    <property type="entry name" value="Cytochrome c-like domain"/>
    <property type="match status" value="2"/>
</dbReference>
<dbReference type="Pfam" id="PF00034">
    <property type="entry name" value="Cytochrom_C"/>
    <property type="match status" value="2"/>
</dbReference>
<evidence type="ECO:0000259" key="6">
    <source>
        <dbReference type="PROSITE" id="PS51007"/>
    </source>
</evidence>
<evidence type="ECO:0000256" key="4">
    <source>
        <dbReference type="PROSITE-ProRule" id="PRU00433"/>
    </source>
</evidence>
<dbReference type="Proteomes" id="UP001319180">
    <property type="component" value="Unassembled WGS sequence"/>
</dbReference>
<gene>
    <name evidence="7" type="ORF">KK078_23250</name>
</gene>
<dbReference type="AlphaFoldDB" id="A0AAP2DD58"/>
<reference evidence="7 8" key="1">
    <citation type="submission" date="2021-05" db="EMBL/GenBank/DDBJ databases">
        <title>A Polyphasic approach of four new species of the genus Ohtaekwangia: Ohtaekwangia histidinii sp. nov., Ohtaekwangia cretensis sp. nov., Ohtaekwangia indiensis sp. nov., Ohtaekwangia reichenbachii sp. nov. from diverse environment.</title>
        <authorList>
            <person name="Octaviana S."/>
        </authorList>
    </citation>
    <scope>NUCLEOTIDE SEQUENCE [LARGE SCALE GENOMIC DNA]</scope>
    <source>
        <strain evidence="7 8">PWU37</strain>
    </source>
</reference>
<name>A0AAP2DD58_9BACT</name>
<dbReference type="GO" id="GO:0009055">
    <property type="term" value="F:electron transfer activity"/>
    <property type="evidence" value="ECO:0007669"/>
    <property type="project" value="InterPro"/>
</dbReference>
<dbReference type="PANTHER" id="PTHR35008:SF8">
    <property type="entry name" value="ALCOHOL DEHYDROGENASE CYTOCHROME C SUBUNIT"/>
    <property type="match status" value="1"/>
</dbReference>
<dbReference type="GO" id="GO:0020037">
    <property type="term" value="F:heme binding"/>
    <property type="evidence" value="ECO:0007669"/>
    <property type="project" value="InterPro"/>
</dbReference>
<evidence type="ECO:0000256" key="5">
    <source>
        <dbReference type="SAM" id="Phobius"/>
    </source>
</evidence>
<dbReference type="InterPro" id="IPR051459">
    <property type="entry name" value="Cytochrome_c-type_DH"/>
</dbReference>
<keyword evidence="2 4" id="KW-0479">Metal-binding</keyword>
<feature type="transmembrane region" description="Helical" evidence="5">
    <location>
        <begin position="6"/>
        <end position="25"/>
    </location>
</feature>
<evidence type="ECO:0000313" key="8">
    <source>
        <dbReference type="Proteomes" id="UP001319180"/>
    </source>
</evidence>
<organism evidence="7 8">
    <name type="scientific">Dawidia soli</name>
    <dbReference type="NCBI Taxonomy" id="2782352"/>
    <lineage>
        <taxon>Bacteria</taxon>
        <taxon>Pseudomonadati</taxon>
        <taxon>Bacteroidota</taxon>
        <taxon>Cytophagia</taxon>
        <taxon>Cytophagales</taxon>
        <taxon>Chryseotaleaceae</taxon>
        <taxon>Dawidia</taxon>
    </lineage>
</organism>
<keyword evidence="5" id="KW-0812">Transmembrane</keyword>
<dbReference type="PANTHER" id="PTHR35008">
    <property type="entry name" value="BLL4482 PROTEIN-RELATED"/>
    <property type="match status" value="1"/>
</dbReference>
<keyword evidence="1 4" id="KW-0349">Heme</keyword>
<keyword evidence="5" id="KW-0472">Membrane</keyword>
<dbReference type="InterPro" id="IPR036909">
    <property type="entry name" value="Cyt_c-like_dom_sf"/>
</dbReference>
<feature type="domain" description="Cytochrome c" evidence="6">
    <location>
        <begin position="53"/>
        <end position="152"/>
    </location>
</feature>
<dbReference type="GO" id="GO:0046872">
    <property type="term" value="F:metal ion binding"/>
    <property type="evidence" value="ECO:0007669"/>
    <property type="project" value="UniProtKB-KW"/>
</dbReference>
<comment type="caution">
    <text evidence="7">The sequence shown here is derived from an EMBL/GenBank/DDBJ whole genome shotgun (WGS) entry which is preliminary data.</text>
</comment>
<sequence>MFRKIIKIAGMILGIVVVVIAGYLTKAYISVNGRRNTNYAVDVQQVPISSDSAILALGGRLAKAKGCTECHGADLGGKVFVDDPALGHLIASNLTKGKGGLPADYSTTDWVRALKHAVNRQGKPLLFMPSHEFTFLTEQDMGAIISYCAQLAPVDRGFPEGNSLGPIGYVLTDLGQLPLLPAEMIDHQRPLVKEVKAEISVAYGKYLSTSCQGCHRENMKGGEPLAPGFPPVMDISSSGRPGKWSDEQFIATLRTGKTPEGHTLKPDEMPWTMAKEFTDLELKALHLYLNSL</sequence>
<dbReference type="EMBL" id="JAHESC010000042">
    <property type="protein sequence ID" value="MBT1689499.1"/>
    <property type="molecule type" value="Genomic_DNA"/>
</dbReference>
<protein>
    <submittedName>
        <fullName evidence="7">C-type cytochrome</fullName>
    </submittedName>
</protein>
<accession>A0AAP2DD58</accession>
<dbReference type="RefSeq" id="WP_254092721.1">
    <property type="nucleotide sequence ID" value="NZ_JAHESC010000042.1"/>
</dbReference>
<proteinExistence type="predicted"/>
<evidence type="ECO:0000256" key="1">
    <source>
        <dbReference type="ARBA" id="ARBA00022617"/>
    </source>
</evidence>
<evidence type="ECO:0000256" key="3">
    <source>
        <dbReference type="ARBA" id="ARBA00023004"/>
    </source>
</evidence>
<dbReference type="PROSITE" id="PS51007">
    <property type="entry name" value="CYTC"/>
    <property type="match status" value="2"/>
</dbReference>
<keyword evidence="5" id="KW-1133">Transmembrane helix</keyword>